<gene>
    <name evidence="2" type="ORF">GCM10022263_18780</name>
</gene>
<feature type="region of interest" description="Disordered" evidence="1">
    <location>
        <begin position="1"/>
        <end position="35"/>
    </location>
</feature>
<name>A0ABP6VBF4_9ACTN</name>
<evidence type="ECO:0000313" key="3">
    <source>
        <dbReference type="Proteomes" id="UP001500301"/>
    </source>
</evidence>
<organism evidence="2 3">
    <name type="scientific">Nocardioides daeguensis</name>
    <dbReference type="NCBI Taxonomy" id="908359"/>
    <lineage>
        <taxon>Bacteria</taxon>
        <taxon>Bacillati</taxon>
        <taxon>Actinomycetota</taxon>
        <taxon>Actinomycetes</taxon>
        <taxon>Propionibacteriales</taxon>
        <taxon>Nocardioidaceae</taxon>
        <taxon>Nocardioides</taxon>
    </lineage>
</organism>
<keyword evidence="3" id="KW-1185">Reference proteome</keyword>
<sequence length="192" mass="20054">MPTGRPVSAASISTKSSIESTSRKAVCRDGDEQSLPSGMPRISAISAVTFAAGSSPPRPGFAPWLSLISSALTGAEAIISFRRGSEKSPFASRQPKYAVPICRTSPAPLRWYGEMAPSPVLCRHPAAAAPLLIAVIACDDSEPKLIADTLTTESGRNAFARPRGPPSTLAAGSVQLWSWSLGSSSANVRCLM</sequence>
<dbReference type="Proteomes" id="UP001500301">
    <property type="component" value="Unassembled WGS sequence"/>
</dbReference>
<protein>
    <submittedName>
        <fullName evidence="2">Uncharacterized protein</fullName>
    </submittedName>
</protein>
<proteinExistence type="predicted"/>
<accession>A0ABP6VBF4</accession>
<reference evidence="3" key="1">
    <citation type="journal article" date="2019" name="Int. J. Syst. Evol. Microbiol.">
        <title>The Global Catalogue of Microorganisms (GCM) 10K type strain sequencing project: providing services to taxonomists for standard genome sequencing and annotation.</title>
        <authorList>
            <consortium name="The Broad Institute Genomics Platform"/>
            <consortium name="The Broad Institute Genome Sequencing Center for Infectious Disease"/>
            <person name="Wu L."/>
            <person name="Ma J."/>
        </authorList>
    </citation>
    <scope>NUCLEOTIDE SEQUENCE [LARGE SCALE GENOMIC DNA]</scope>
    <source>
        <strain evidence="3">JCM 17460</strain>
    </source>
</reference>
<evidence type="ECO:0000256" key="1">
    <source>
        <dbReference type="SAM" id="MobiDB-lite"/>
    </source>
</evidence>
<feature type="compositionally biased region" description="Low complexity" evidence="1">
    <location>
        <begin position="8"/>
        <end position="20"/>
    </location>
</feature>
<comment type="caution">
    <text evidence="2">The sequence shown here is derived from an EMBL/GenBank/DDBJ whole genome shotgun (WGS) entry which is preliminary data.</text>
</comment>
<dbReference type="EMBL" id="BAABBB010000009">
    <property type="protein sequence ID" value="GAA3530401.1"/>
    <property type="molecule type" value="Genomic_DNA"/>
</dbReference>
<evidence type="ECO:0000313" key="2">
    <source>
        <dbReference type="EMBL" id="GAA3530401.1"/>
    </source>
</evidence>